<evidence type="ECO:0000256" key="3">
    <source>
        <dbReference type="ARBA" id="ARBA00022824"/>
    </source>
</evidence>
<dbReference type="GO" id="GO:0009617">
    <property type="term" value="P:response to bacterium"/>
    <property type="evidence" value="ECO:0007669"/>
    <property type="project" value="InterPro"/>
</dbReference>
<dbReference type="Pfam" id="PF02453">
    <property type="entry name" value="Reticulon"/>
    <property type="match status" value="1"/>
</dbReference>
<organism evidence="9">
    <name type="scientific">Cyberlindnera fabianii</name>
    <name type="common">Yeast</name>
    <name type="synonym">Hansenula fabianii</name>
    <dbReference type="NCBI Taxonomy" id="36022"/>
    <lineage>
        <taxon>Eukaryota</taxon>
        <taxon>Fungi</taxon>
        <taxon>Dikarya</taxon>
        <taxon>Ascomycota</taxon>
        <taxon>Saccharomycotina</taxon>
        <taxon>Saccharomycetes</taxon>
        <taxon>Phaffomycetales</taxon>
        <taxon>Phaffomycetaceae</taxon>
        <taxon>Cyberlindnera</taxon>
    </lineage>
</organism>
<evidence type="ECO:0000256" key="5">
    <source>
        <dbReference type="ARBA" id="ARBA00023136"/>
    </source>
</evidence>
<keyword evidence="5 6" id="KW-0472">Membrane</keyword>
<feature type="region of interest" description="Disordered" evidence="7">
    <location>
        <begin position="1"/>
        <end position="38"/>
    </location>
</feature>
<evidence type="ECO:0000256" key="4">
    <source>
        <dbReference type="ARBA" id="ARBA00022989"/>
    </source>
</evidence>
<dbReference type="AlphaFoldDB" id="A0A061BBB7"/>
<evidence type="ECO:0000313" key="9">
    <source>
        <dbReference type="EMBL" id="CDR47236.1"/>
    </source>
</evidence>
<feature type="compositionally biased region" description="Polar residues" evidence="7">
    <location>
        <begin position="307"/>
        <end position="326"/>
    </location>
</feature>
<keyword evidence="3 6" id="KW-0256">Endoplasmic reticulum</keyword>
<dbReference type="PANTHER" id="PTHR10994">
    <property type="entry name" value="RETICULON"/>
    <property type="match status" value="1"/>
</dbReference>
<reference evidence="9" key="1">
    <citation type="journal article" date="2014" name="Genome Announc.">
        <title>Genome sequence of the yeast Cyberlindnera fabianii (Hansenula fabianii).</title>
        <authorList>
            <person name="Freel K.C."/>
            <person name="Sarilar V."/>
            <person name="Neuveglise C."/>
            <person name="Devillers H."/>
            <person name="Friedrich A."/>
            <person name="Schacherer J."/>
        </authorList>
    </citation>
    <scope>NUCLEOTIDE SEQUENCE</scope>
    <source>
        <strain evidence="9">YJS4271</strain>
    </source>
</reference>
<feature type="domain" description="Reticulon" evidence="8">
    <location>
        <begin position="45"/>
        <end position="267"/>
    </location>
</feature>
<dbReference type="OrthoDB" id="567788at2759"/>
<dbReference type="PANTHER" id="PTHR10994:SF193">
    <property type="entry name" value="RETICULON-LIKE PROTEIN"/>
    <property type="match status" value="1"/>
</dbReference>
<dbReference type="InterPro" id="IPR003388">
    <property type="entry name" value="Reticulon"/>
</dbReference>
<evidence type="ECO:0000256" key="2">
    <source>
        <dbReference type="ARBA" id="ARBA00022692"/>
    </source>
</evidence>
<feature type="transmembrane region" description="Helical" evidence="6">
    <location>
        <begin position="60"/>
        <end position="81"/>
    </location>
</feature>
<feature type="region of interest" description="Disordered" evidence="7">
    <location>
        <begin position="251"/>
        <end position="326"/>
    </location>
</feature>
<evidence type="ECO:0000256" key="7">
    <source>
        <dbReference type="SAM" id="MobiDB-lite"/>
    </source>
</evidence>
<evidence type="ECO:0000259" key="8">
    <source>
        <dbReference type="PROSITE" id="PS50845"/>
    </source>
</evidence>
<comment type="subcellular location">
    <subcellularLocation>
        <location evidence="1 6">Endoplasmic reticulum membrane</location>
        <topology evidence="1 6">Multi-pass membrane protein</topology>
    </subcellularLocation>
</comment>
<sequence>MSHEPAQYPLEVPSQVPSQTSTTSTTGTTGTSTGTTGTTTTGKIFPSILTWKDPVKTGKVFGGVIFALIILKSVNLLSLFFRITSLTLITSGIAEYAGKVITGTGFVTRFRPAYTNAGQAVVVKILESLANSVPALEQSAQKLLYSANIENTLKTGALSYVLYKITSWLSLYSLIFTATILGFTLPFVYETYQTEINAAVAEYSKVATAKASEYSKVAQEKAAPYIKQADEKLGPVSKFIKQKIPVRTASTTVGEKYPTKSQSSQSKSFEPSSAKTSGAQVSAAADSIPVKNSSSTPIVSGNEFPSVPSTTPLSDQINSKIDETSSNVDVDDLKSDILKNKAAAANF</sequence>
<dbReference type="PhylomeDB" id="A0A061BBB7"/>
<evidence type="ECO:0000256" key="1">
    <source>
        <dbReference type="ARBA" id="ARBA00004477"/>
    </source>
</evidence>
<accession>A0A061BBB7</accession>
<dbReference type="GO" id="GO:0005789">
    <property type="term" value="C:endoplasmic reticulum membrane"/>
    <property type="evidence" value="ECO:0007669"/>
    <property type="project" value="UniProtKB-SubCell"/>
</dbReference>
<keyword evidence="4 6" id="KW-1133">Transmembrane helix</keyword>
<evidence type="ECO:0000256" key="6">
    <source>
        <dbReference type="RuleBase" id="RU363132"/>
    </source>
</evidence>
<feature type="compositionally biased region" description="Polar residues" evidence="7">
    <location>
        <begin position="269"/>
        <end position="280"/>
    </location>
</feature>
<proteinExistence type="predicted"/>
<dbReference type="InterPro" id="IPR045064">
    <property type="entry name" value="Reticulon-like"/>
</dbReference>
<gene>
    <name evidence="9" type="ORF">CYFA0S_30e00716g</name>
</gene>
<dbReference type="VEuPathDB" id="FungiDB:BON22_4683"/>
<feature type="compositionally biased region" description="Low complexity" evidence="7">
    <location>
        <begin position="20"/>
        <end position="38"/>
    </location>
</feature>
<dbReference type="EMBL" id="LK052915">
    <property type="protein sequence ID" value="CDR47236.1"/>
    <property type="molecule type" value="Genomic_DNA"/>
</dbReference>
<protein>
    <recommendedName>
        <fullName evidence="6">Reticulon-like protein</fullName>
    </recommendedName>
</protein>
<feature type="compositionally biased region" description="Polar residues" evidence="7">
    <location>
        <begin position="290"/>
        <end position="299"/>
    </location>
</feature>
<name>A0A061BBB7_CYBFA</name>
<dbReference type="PROSITE" id="PS50845">
    <property type="entry name" value="RETICULON"/>
    <property type="match status" value="1"/>
</dbReference>
<keyword evidence="2 6" id="KW-0812">Transmembrane</keyword>
<feature type="transmembrane region" description="Helical" evidence="6">
    <location>
        <begin position="169"/>
        <end position="189"/>
    </location>
</feature>